<comment type="similarity">
    <text evidence="2">Belongs to the helicase family. RecQ subfamily.</text>
</comment>
<evidence type="ECO:0000256" key="10">
    <source>
        <dbReference type="ARBA" id="ARBA00034617"/>
    </source>
</evidence>
<dbReference type="FunFam" id="3.40.50.300:FF:000772">
    <property type="entry name" value="ATP-dependent DNA helicase Q4"/>
    <property type="match status" value="1"/>
</dbReference>
<dbReference type="GO" id="GO:0005634">
    <property type="term" value="C:nucleus"/>
    <property type="evidence" value="ECO:0007669"/>
    <property type="project" value="UniProtKB-SubCell"/>
</dbReference>
<evidence type="ECO:0000256" key="9">
    <source>
        <dbReference type="ARBA" id="ARBA00023242"/>
    </source>
</evidence>
<dbReference type="GO" id="GO:0016787">
    <property type="term" value="F:hydrolase activity"/>
    <property type="evidence" value="ECO:0007669"/>
    <property type="project" value="UniProtKB-KW"/>
</dbReference>
<comment type="catalytic activity">
    <reaction evidence="12">
        <text>ATP + H2O = ADP + phosphate + H(+)</text>
        <dbReference type="Rhea" id="RHEA:13065"/>
        <dbReference type="ChEBI" id="CHEBI:15377"/>
        <dbReference type="ChEBI" id="CHEBI:15378"/>
        <dbReference type="ChEBI" id="CHEBI:30616"/>
        <dbReference type="ChEBI" id="CHEBI:43474"/>
        <dbReference type="ChEBI" id="CHEBI:456216"/>
    </reaction>
</comment>
<evidence type="ECO:0000256" key="2">
    <source>
        <dbReference type="ARBA" id="ARBA00005446"/>
    </source>
</evidence>
<dbReference type="Pfam" id="PF00271">
    <property type="entry name" value="Helicase_C"/>
    <property type="match status" value="1"/>
</dbReference>
<keyword evidence="8" id="KW-0413">Isomerase</keyword>
<feature type="domain" description="Helicase C-terminal" evidence="15">
    <location>
        <begin position="487"/>
        <end position="636"/>
    </location>
</feature>
<dbReference type="InterPro" id="IPR027417">
    <property type="entry name" value="P-loop_NTPase"/>
</dbReference>
<dbReference type="InterPro" id="IPR002464">
    <property type="entry name" value="DNA/RNA_helicase_DEAH_CS"/>
</dbReference>
<dbReference type="PANTHER" id="PTHR13710:SF108">
    <property type="entry name" value="ATP-DEPENDENT DNA HELICASE Q4"/>
    <property type="match status" value="1"/>
</dbReference>
<dbReference type="OrthoDB" id="10261556at2759"/>
<dbReference type="GO" id="GO:0005524">
    <property type="term" value="F:ATP binding"/>
    <property type="evidence" value="ECO:0007669"/>
    <property type="project" value="UniProtKB-KW"/>
</dbReference>
<accession>A0A2G2XC96</accession>
<feature type="domain" description="Helicase ATP-binding" evidence="14">
    <location>
        <begin position="297"/>
        <end position="466"/>
    </location>
</feature>
<dbReference type="Pfam" id="PF00270">
    <property type="entry name" value="DEAD"/>
    <property type="match status" value="1"/>
</dbReference>
<comment type="catalytic activity">
    <reaction evidence="10">
        <text>Couples ATP hydrolysis with the unwinding of duplex DNA by translocating in the 3'-5' direction.</text>
        <dbReference type="EC" id="5.6.2.4"/>
    </reaction>
</comment>
<evidence type="ECO:0000256" key="11">
    <source>
        <dbReference type="ARBA" id="ARBA00034808"/>
    </source>
</evidence>
<evidence type="ECO:0000256" key="13">
    <source>
        <dbReference type="SAM" id="MobiDB-lite"/>
    </source>
</evidence>
<dbReference type="SMART" id="SM00487">
    <property type="entry name" value="DEXDc"/>
    <property type="match status" value="1"/>
</dbReference>
<dbReference type="InterPro" id="IPR004589">
    <property type="entry name" value="DNA_helicase_ATP-dep_RecQ"/>
</dbReference>
<comment type="caution">
    <text evidence="16">The sequence shown here is derived from an EMBL/GenBank/DDBJ whole genome shotgun (WGS) entry which is preliminary data.</text>
</comment>
<dbReference type="InterPro" id="IPR014001">
    <property type="entry name" value="Helicase_ATP-bd"/>
</dbReference>
<sequence>MDSDGSHISSTPPHSPSRRRALLSTAKSTTQPKNTSVFSRPIIRPKRTSSKKPFPFHPNDTVSPSESSCSSKLSSLETPKFSDLPFQIHRSANAVLSRDNSSGEVLPAGALCLQKFASFSKAGKTILNFEPVEADSIDPRLAQENEKEAVETGCRTKAVKKYPNLVGSSDASSSLPVKKVKCANEGNFVRLNINGYGKKFASKYKRRNANSSTGKKFFRRWKKKVGVVGEEGENGLCDEEGLVVEVKGRGERLDFDEELIEEAVMRVRNEASDENLLRLLKLIYGYDSFRDGQLETIKMVLSGKSTMLVLPTGAGKSLCYQLPSMVLQGVTVVISPLVSLMIDQLKQLPAAVEGGLLSSNQTPEEVLETFRLLEEGSIKVLFVSPERFLNSEFLSIFRNSQISLVVIDEAHCVSEWSHNFRPSYMRLKASLLRDKLKAQCILAMTATATSKALYHVMHALDIPSTNLIQVVKPRDNLQLSVSSSENRMKDLMTLLKSSPFLEAKSIIIYCKFQSETDFICKYLCDNNISAKSYHSGIFAKDRSRTQELFCANKIRVVVATVAFGMGLNKKDIEAVIHYSLPESLEEYVQEIGRAGRDGRVAYCHLFFDDVSYFKIRSLMYSDGVDEYVVNKLLCQIFSGSTISTGKICSLVKESACRKFDMKEEVILTILTQLELGEVQYLHLLPQTSVTCTLNFHQTSPAMLSTKDAVVAAILKNSEIKDGQYIFDIPSVANSTGLQIVDLSNHLQTLKIKGEVTYELKDQAYCYVITDAPKDICSLATWLTKWLSEVESCKVRKMDTMYDAAVFAAEACDKVHGCRGHQHTPCLQRKIAEYFVNGAEVDVPKRIGGSSPFLTADIKVFLQCYSHAKFTPRAIARILHGIASPAFPYAIWSRTHFWGRYMQTDFKALTEAAMTELMNLVGRDAL</sequence>
<dbReference type="PANTHER" id="PTHR13710">
    <property type="entry name" value="DNA HELICASE RECQ FAMILY MEMBER"/>
    <property type="match status" value="1"/>
</dbReference>
<dbReference type="Proteomes" id="UP000224567">
    <property type="component" value="Unassembled WGS sequence"/>
</dbReference>
<dbReference type="NCBIfam" id="TIGR00614">
    <property type="entry name" value="recQ_fam"/>
    <property type="match status" value="1"/>
</dbReference>
<reference evidence="16 17" key="1">
    <citation type="journal article" date="2017" name="Genome Biol.">
        <title>New reference genome sequences of hot pepper reveal the massive evolution of plant disease-resistance genes by retroduplication.</title>
        <authorList>
            <person name="Kim S."/>
            <person name="Park J."/>
            <person name="Yeom S.I."/>
            <person name="Kim Y.M."/>
            <person name="Seo E."/>
            <person name="Kim K.T."/>
            <person name="Kim M.S."/>
            <person name="Lee J.M."/>
            <person name="Cheong K."/>
            <person name="Shin H.S."/>
            <person name="Kim S.B."/>
            <person name="Han K."/>
            <person name="Lee J."/>
            <person name="Park M."/>
            <person name="Lee H.A."/>
            <person name="Lee H.Y."/>
            <person name="Lee Y."/>
            <person name="Oh S."/>
            <person name="Lee J.H."/>
            <person name="Choi E."/>
            <person name="Choi E."/>
            <person name="Lee S.E."/>
            <person name="Jeon J."/>
            <person name="Kim H."/>
            <person name="Choi G."/>
            <person name="Song H."/>
            <person name="Lee J."/>
            <person name="Lee S.C."/>
            <person name="Kwon J.K."/>
            <person name="Lee H.Y."/>
            <person name="Koo N."/>
            <person name="Hong Y."/>
            <person name="Kim R.W."/>
            <person name="Kang W.H."/>
            <person name="Huh J.H."/>
            <person name="Kang B.C."/>
            <person name="Yang T.J."/>
            <person name="Lee Y.H."/>
            <person name="Bennetzen J.L."/>
            <person name="Choi D."/>
        </authorList>
    </citation>
    <scope>NUCLEOTIDE SEQUENCE [LARGE SCALE GENOMIC DNA]</scope>
    <source>
        <strain evidence="17">cv. PBC81</strain>
    </source>
</reference>
<feature type="region of interest" description="Disordered" evidence="13">
    <location>
        <begin position="1"/>
        <end position="74"/>
    </location>
</feature>
<keyword evidence="6" id="KW-0067">ATP-binding</keyword>
<feature type="compositionally biased region" description="Low complexity" evidence="13">
    <location>
        <begin position="1"/>
        <end position="12"/>
    </location>
</feature>
<dbReference type="GO" id="GO:0003677">
    <property type="term" value="F:DNA binding"/>
    <property type="evidence" value="ECO:0007669"/>
    <property type="project" value="UniProtKB-KW"/>
</dbReference>
<dbReference type="Gene3D" id="3.40.50.300">
    <property type="entry name" value="P-loop containing nucleotide triphosphate hydrolases"/>
    <property type="match status" value="2"/>
</dbReference>
<reference evidence="17" key="2">
    <citation type="journal article" date="2017" name="J. Anim. Genet.">
        <title>Multiple reference genome sequences of hot pepper reveal the massive evolution of plant disease resistance genes by retroduplication.</title>
        <authorList>
            <person name="Kim S."/>
            <person name="Park J."/>
            <person name="Yeom S.-I."/>
            <person name="Kim Y.-M."/>
            <person name="Seo E."/>
            <person name="Kim K.-T."/>
            <person name="Kim M.-S."/>
            <person name="Lee J.M."/>
            <person name="Cheong K."/>
            <person name="Shin H.-S."/>
            <person name="Kim S.-B."/>
            <person name="Han K."/>
            <person name="Lee J."/>
            <person name="Park M."/>
            <person name="Lee H.-A."/>
            <person name="Lee H.-Y."/>
            <person name="Lee Y."/>
            <person name="Oh S."/>
            <person name="Lee J.H."/>
            <person name="Choi E."/>
            <person name="Choi E."/>
            <person name="Lee S.E."/>
            <person name="Jeon J."/>
            <person name="Kim H."/>
            <person name="Choi G."/>
            <person name="Song H."/>
            <person name="Lee J."/>
            <person name="Lee S.-C."/>
            <person name="Kwon J.-K."/>
            <person name="Lee H.-Y."/>
            <person name="Koo N."/>
            <person name="Hong Y."/>
            <person name="Kim R.W."/>
            <person name="Kang W.-H."/>
            <person name="Huh J.H."/>
            <person name="Kang B.-C."/>
            <person name="Yang T.-J."/>
            <person name="Lee Y.-H."/>
            <person name="Bennetzen J.L."/>
            <person name="Choi D."/>
        </authorList>
    </citation>
    <scope>NUCLEOTIDE SEQUENCE [LARGE SCALE GENOMIC DNA]</scope>
    <source>
        <strain evidence="17">cv. PBC81</strain>
    </source>
</reference>
<keyword evidence="3" id="KW-0547">Nucleotide-binding</keyword>
<dbReference type="PROSITE" id="PS51194">
    <property type="entry name" value="HELICASE_CTER"/>
    <property type="match status" value="1"/>
</dbReference>
<evidence type="ECO:0000256" key="5">
    <source>
        <dbReference type="ARBA" id="ARBA00022806"/>
    </source>
</evidence>
<organism evidence="16 17">
    <name type="scientific">Capsicum baccatum</name>
    <name type="common">Peruvian pepper</name>
    <dbReference type="NCBI Taxonomy" id="33114"/>
    <lineage>
        <taxon>Eukaryota</taxon>
        <taxon>Viridiplantae</taxon>
        <taxon>Streptophyta</taxon>
        <taxon>Embryophyta</taxon>
        <taxon>Tracheophyta</taxon>
        <taxon>Spermatophyta</taxon>
        <taxon>Magnoliopsida</taxon>
        <taxon>eudicotyledons</taxon>
        <taxon>Gunneridae</taxon>
        <taxon>Pentapetalae</taxon>
        <taxon>asterids</taxon>
        <taxon>lamiids</taxon>
        <taxon>Solanales</taxon>
        <taxon>Solanaceae</taxon>
        <taxon>Solanoideae</taxon>
        <taxon>Capsiceae</taxon>
        <taxon>Capsicum</taxon>
    </lineage>
</organism>
<evidence type="ECO:0000313" key="17">
    <source>
        <dbReference type="Proteomes" id="UP000224567"/>
    </source>
</evidence>
<evidence type="ECO:0000256" key="7">
    <source>
        <dbReference type="ARBA" id="ARBA00023125"/>
    </source>
</evidence>
<evidence type="ECO:0000259" key="15">
    <source>
        <dbReference type="PROSITE" id="PS51194"/>
    </source>
</evidence>
<evidence type="ECO:0000256" key="6">
    <source>
        <dbReference type="ARBA" id="ARBA00022840"/>
    </source>
</evidence>
<dbReference type="AlphaFoldDB" id="A0A2G2XC96"/>
<dbReference type="InterPro" id="IPR001650">
    <property type="entry name" value="Helicase_C-like"/>
</dbReference>
<evidence type="ECO:0000256" key="4">
    <source>
        <dbReference type="ARBA" id="ARBA00022801"/>
    </source>
</evidence>
<evidence type="ECO:0000256" key="12">
    <source>
        <dbReference type="ARBA" id="ARBA00049360"/>
    </source>
</evidence>
<dbReference type="GO" id="GO:0005694">
    <property type="term" value="C:chromosome"/>
    <property type="evidence" value="ECO:0007669"/>
    <property type="project" value="TreeGrafter"/>
</dbReference>
<dbReference type="FunFam" id="3.40.50.300:FF:001334">
    <property type="entry name" value="ATP-dependent DNA helicase Q-like 5"/>
    <property type="match status" value="1"/>
</dbReference>
<evidence type="ECO:0000256" key="3">
    <source>
        <dbReference type="ARBA" id="ARBA00022741"/>
    </source>
</evidence>
<proteinExistence type="inferred from homology"/>
<dbReference type="STRING" id="33114.A0A2G2XC96"/>
<protein>
    <recommendedName>
        <fullName evidence="11">DNA 3'-5' helicase</fullName>
        <ecNumber evidence="11">5.6.2.4</ecNumber>
    </recommendedName>
</protein>
<dbReference type="InterPro" id="IPR011545">
    <property type="entry name" value="DEAD/DEAH_box_helicase_dom"/>
</dbReference>
<dbReference type="GO" id="GO:0000724">
    <property type="term" value="P:double-strand break repair via homologous recombination"/>
    <property type="evidence" value="ECO:0007669"/>
    <property type="project" value="TreeGrafter"/>
</dbReference>
<dbReference type="EC" id="5.6.2.4" evidence="11"/>
<evidence type="ECO:0000256" key="8">
    <source>
        <dbReference type="ARBA" id="ARBA00023235"/>
    </source>
</evidence>
<evidence type="ECO:0000313" key="16">
    <source>
        <dbReference type="EMBL" id="PHT55100.1"/>
    </source>
</evidence>
<dbReference type="EMBL" id="MLFT02000002">
    <property type="protein sequence ID" value="PHT55100.1"/>
    <property type="molecule type" value="Genomic_DNA"/>
</dbReference>
<dbReference type="PROSITE" id="PS00690">
    <property type="entry name" value="DEAH_ATP_HELICASE"/>
    <property type="match status" value="1"/>
</dbReference>
<keyword evidence="9" id="KW-0539">Nucleus</keyword>
<keyword evidence="4" id="KW-0378">Hydrolase</keyword>
<comment type="subcellular location">
    <subcellularLocation>
        <location evidence="1">Nucleus</location>
    </subcellularLocation>
</comment>
<name>A0A2G2XC96_CAPBA</name>
<feature type="compositionally biased region" description="Low complexity" evidence="13">
    <location>
        <begin position="63"/>
        <end position="74"/>
    </location>
</feature>
<dbReference type="SMART" id="SM00490">
    <property type="entry name" value="HELICc"/>
    <property type="match status" value="1"/>
</dbReference>
<keyword evidence="5" id="KW-0347">Helicase</keyword>
<dbReference type="CDD" id="cd18794">
    <property type="entry name" value="SF2_C_RecQ"/>
    <property type="match status" value="1"/>
</dbReference>
<dbReference type="GO" id="GO:0005737">
    <property type="term" value="C:cytoplasm"/>
    <property type="evidence" value="ECO:0007669"/>
    <property type="project" value="TreeGrafter"/>
</dbReference>
<gene>
    <name evidence="16" type="ORF">CQW23_03586</name>
</gene>
<dbReference type="CDD" id="cd18018">
    <property type="entry name" value="DEXHc_RecQ4-like"/>
    <property type="match status" value="1"/>
</dbReference>
<evidence type="ECO:0000256" key="1">
    <source>
        <dbReference type="ARBA" id="ARBA00004123"/>
    </source>
</evidence>
<dbReference type="GO" id="GO:0009378">
    <property type="term" value="F:four-way junction helicase activity"/>
    <property type="evidence" value="ECO:0007669"/>
    <property type="project" value="TreeGrafter"/>
</dbReference>
<evidence type="ECO:0000259" key="14">
    <source>
        <dbReference type="PROSITE" id="PS51192"/>
    </source>
</evidence>
<dbReference type="SUPFAM" id="SSF52540">
    <property type="entry name" value="P-loop containing nucleoside triphosphate hydrolases"/>
    <property type="match status" value="1"/>
</dbReference>
<keyword evidence="7" id="KW-0238">DNA-binding</keyword>
<keyword evidence="17" id="KW-1185">Reference proteome</keyword>
<dbReference type="PROSITE" id="PS51192">
    <property type="entry name" value="HELICASE_ATP_BIND_1"/>
    <property type="match status" value="1"/>
</dbReference>
<feature type="compositionally biased region" description="Polar residues" evidence="13">
    <location>
        <begin position="25"/>
        <end position="38"/>
    </location>
</feature>
<dbReference type="GO" id="GO:0043138">
    <property type="term" value="F:3'-5' DNA helicase activity"/>
    <property type="evidence" value="ECO:0007669"/>
    <property type="project" value="UniProtKB-EC"/>
</dbReference>